<dbReference type="InterPro" id="IPR027417">
    <property type="entry name" value="P-loop_NTPase"/>
</dbReference>
<dbReference type="EMBL" id="CP025408">
    <property type="protein sequence ID" value="AUH33185.1"/>
    <property type="molecule type" value="Genomic_DNA"/>
</dbReference>
<organism evidence="10 11">
    <name type="scientific">Paracoccus tegillarcae</name>
    <dbReference type="NCBI Taxonomy" id="1529068"/>
    <lineage>
        <taxon>Bacteria</taxon>
        <taxon>Pseudomonadati</taxon>
        <taxon>Pseudomonadota</taxon>
        <taxon>Alphaproteobacteria</taxon>
        <taxon>Rhodobacterales</taxon>
        <taxon>Paracoccaceae</taxon>
        <taxon>Paracoccus</taxon>
    </lineage>
</organism>
<accession>A0A2K9ENF7</accession>
<keyword evidence="6" id="KW-0175">Coiled coil</keyword>
<evidence type="ECO:0000313" key="11">
    <source>
        <dbReference type="Proteomes" id="UP000233742"/>
    </source>
</evidence>
<dbReference type="PANTHER" id="PTHR32309:SF13">
    <property type="entry name" value="FERRIC ENTEROBACTIN TRANSPORT PROTEIN FEPE"/>
    <property type="match status" value="1"/>
</dbReference>
<dbReference type="Gene3D" id="3.40.50.300">
    <property type="entry name" value="P-loop containing nucleotide triphosphate hydrolases"/>
    <property type="match status" value="1"/>
</dbReference>
<evidence type="ECO:0008006" key="12">
    <source>
        <dbReference type="Google" id="ProtNLM"/>
    </source>
</evidence>
<dbReference type="SUPFAM" id="SSF52540">
    <property type="entry name" value="P-loop containing nucleoside triphosphate hydrolases"/>
    <property type="match status" value="1"/>
</dbReference>
<feature type="coiled-coil region" evidence="6">
    <location>
        <begin position="374"/>
        <end position="425"/>
    </location>
</feature>
<feature type="transmembrane region" description="Helical" evidence="7">
    <location>
        <begin position="39"/>
        <end position="59"/>
    </location>
</feature>
<keyword evidence="2" id="KW-1003">Cell membrane</keyword>
<name>A0A2K9ENF7_9RHOB</name>
<keyword evidence="4 7" id="KW-1133">Transmembrane helix</keyword>
<protein>
    <recommendedName>
        <fullName evidence="12">Polysaccharide chain length determinant N-terminal domain-containing protein</fullName>
    </recommendedName>
</protein>
<dbReference type="GO" id="GO:0005886">
    <property type="term" value="C:plasma membrane"/>
    <property type="evidence" value="ECO:0007669"/>
    <property type="project" value="UniProtKB-SubCell"/>
</dbReference>
<dbReference type="RefSeq" id="WP_101459855.1">
    <property type="nucleotide sequence ID" value="NZ_CP025408.1"/>
</dbReference>
<evidence type="ECO:0000256" key="5">
    <source>
        <dbReference type="ARBA" id="ARBA00023136"/>
    </source>
</evidence>
<evidence type="ECO:0000259" key="8">
    <source>
        <dbReference type="Pfam" id="PF02706"/>
    </source>
</evidence>
<dbReference type="InterPro" id="IPR003856">
    <property type="entry name" value="LPS_length_determ_N"/>
</dbReference>
<dbReference type="PANTHER" id="PTHR32309">
    <property type="entry name" value="TYROSINE-PROTEIN KINASE"/>
    <property type="match status" value="1"/>
</dbReference>
<evidence type="ECO:0000256" key="1">
    <source>
        <dbReference type="ARBA" id="ARBA00004651"/>
    </source>
</evidence>
<dbReference type="Pfam" id="PF13807">
    <property type="entry name" value="GNVR"/>
    <property type="match status" value="1"/>
</dbReference>
<keyword evidence="3 7" id="KW-0812">Transmembrane</keyword>
<dbReference type="OrthoDB" id="230260at2"/>
<proteinExistence type="predicted"/>
<sequence length="732" mass="79649">MTNHDTQWRPLSAQEGEHVPEVDLASTIRALRAGLGRQWRLIAGLTLILLALALVYIALATPKYTARAELIVDPRISNSLSGPEAPTLLLSDALVVDSELKVLSSREVTMQAADSLGLFDAAPETEEPGVFGDVLPRLRDLLGVESEALPPEVAANTESTRREVIRRDLMRGFDVNRDGGTYVIDIAYTSDDPIFAMNAVNTLIDAYFRVSSDASLSDTRRISTWLDQRVGVLAAEVQTADLAVANYRRENDLFTMRDDILPSEAELSDATDRLIRLRSDLIETQTMQDKMEGIVASETVAALMDGTLGGDVASPALRDVQTRFAGLISEERDLIGRFGANSDVVARNRAEQDQLRQLMLEEAGQIALRLGSQQEATRREITATEAQVEELRARTNIDAEKSIRLRELERDADAKRELYGSMLQERISATQRETFQRAPARVIARAVPPDQISSPNAKRLLILTVFAGVMLGGALGFLREVMDSKLRRVSDLREGLGLRWLGLLPRLPGGESRLRRPTLLVTPPTRGEASATLRGLISELQQRKADGGTALITGIGAVSPGAGRAALAGWLSRAIADSGSRVAVLDLDAQRAGLSRQLPGRVLLGDPFLPGTVDADLDRIRDAWQEGDPLILSLPAEADILTRAQQRALGDYITALRPDLDHLLLILPPLVDRAEADTAAALADTAILALRWGETGISHASEALAASGTLRHKLLGAVFTTDKPKAFSRYNR</sequence>
<dbReference type="GO" id="GO:0004713">
    <property type="term" value="F:protein tyrosine kinase activity"/>
    <property type="evidence" value="ECO:0007669"/>
    <property type="project" value="TreeGrafter"/>
</dbReference>
<dbReference type="KEGG" id="paro:CUV01_07080"/>
<gene>
    <name evidence="10" type="ORF">CUV01_07080</name>
</gene>
<evidence type="ECO:0000256" key="3">
    <source>
        <dbReference type="ARBA" id="ARBA00022692"/>
    </source>
</evidence>
<keyword evidence="11" id="KW-1185">Reference proteome</keyword>
<dbReference type="InterPro" id="IPR050445">
    <property type="entry name" value="Bact_polysacc_biosynth/exp"/>
</dbReference>
<evidence type="ECO:0000256" key="2">
    <source>
        <dbReference type="ARBA" id="ARBA00022475"/>
    </source>
</evidence>
<evidence type="ECO:0000313" key="10">
    <source>
        <dbReference type="EMBL" id="AUH33185.1"/>
    </source>
</evidence>
<evidence type="ECO:0000256" key="4">
    <source>
        <dbReference type="ARBA" id="ARBA00022989"/>
    </source>
</evidence>
<comment type="subcellular location">
    <subcellularLocation>
        <location evidence="1">Cell membrane</location>
        <topology evidence="1">Multi-pass membrane protein</topology>
    </subcellularLocation>
</comment>
<dbReference type="InterPro" id="IPR032807">
    <property type="entry name" value="GNVR"/>
</dbReference>
<dbReference type="Pfam" id="PF02706">
    <property type="entry name" value="Wzz"/>
    <property type="match status" value="1"/>
</dbReference>
<evidence type="ECO:0000259" key="9">
    <source>
        <dbReference type="Pfam" id="PF13807"/>
    </source>
</evidence>
<dbReference type="AlphaFoldDB" id="A0A2K9ENF7"/>
<keyword evidence="5 7" id="KW-0472">Membrane</keyword>
<dbReference type="Proteomes" id="UP000233742">
    <property type="component" value="Chromosome"/>
</dbReference>
<reference evidence="10 11" key="1">
    <citation type="submission" date="2017-12" db="EMBL/GenBank/DDBJ databases">
        <authorList>
            <person name="Hurst M.R.H."/>
        </authorList>
    </citation>
    <scope>NUCLEOTIDE SEQUENCE [LARGE SCALE GENOMIC DNA]</scope>
    <source>
        <strain evidence="10 11">BM15</strain>
    </source>
</reference>
<feature type="domain" description="Tyrosine-protein kinase G-rich" evidence="9">
    <location>
        <begin position="407"/>
        <end position="480"/>
    </location>
</feature>
<evidence type="ECO:0000256" key="7">
    <source>
        <dbReference type="SAM" id="Phobius"/>
    </source>
</evidence>
<evidence type="ECO:0000256" key="6">
    <source>
        <dbReference type="SAM" id="Coils"/>
    </source>
</evidence>
<feature type="domain" description="Polysaccharide chain length determinant N-terminal" evidence="8">
    <location>
        <begin position="30"/>
        <end position="115"/>
    </location>
</feature>